<evidence type="ECO:0000256" key="2">
    <source>
        <dbReference type="ARBA" id="ARBA00008143"/>
    </source>
</evidence>
<keyword evidence="4 11" id="KW-1134">Transmembrane beta strand</keyword>
<keyword evidence="17" id="KW-1185">Reference proteome</keyword>
<feature type="domain" description="TonB-dependent receptor plug" evidence="15">
    <location>
        <begin position="46"/>
        <end position="156"/>
    </location>
</feature>
<dbReference type="InterPro" id="IPR012910">
    <property type="entry name" value="Plug_dom"/>
</dbReference>
<evidence type="ECO:0000313" key="17">
    <source>
        <dbReference type="Proteomes" id="UP000623419"/>
    </source>
</evidence>
<dbReference type="Pfam" id="PF00593">
    <property type="entry name" value="TonB_dep_Rec_b-barrel"/>
    <property type="match status" value="1"/>
</dbReference>
<dbReference type="SUPFAM" id="SSF56935">
    <property type="entry name" value="Porins"/>
    <property type="match status" value="1"/>
</dbReference>
<dbReference type="InterPro" id="IPR036942">
    <property type="entry name" value="Beta-barrel_TonB_sf"/>
</dbReference>
<evidence type="ECO:0000259" key="14">
    <source>
        <dbReference type="Pfam" id="PF00593"/>
    </source>
</evidence>
<dbReference type="RefSeq" id="WP_188660246.1">
    <property type="nucleotide sequence ID" value="NZ_BMKC01000001.1"/>
</dbReference>
<keyword evidence="16" id="KW-0762">Sugar transport</keyword>
<dbReference type="InterPro" id="IPR037066">
    <property type="entry name" value="Plug_dom_sf"/>
</dbReference>
<dbReference type="InterPro" id="IPR039426">
    <property type="entry name" value="TonB-dep_rcpt-like"/>
</dbReference>
<sequence length="731" mass="79878">MHRTPLALALGLALSAPATAAEPTSPDGATTLATITVTATRTERALDDVPSTVNVLDREELDRQLARDLKDLVRYEPGVSVTSSFGRFGLGGIRIRGLDGNRVRIQTDGIAVPDAFSIGSFSNANRNFVDLDTLKAVEIVRGPASALYGSDALGGVVAFVTKDPEDYLDADQDRHVGLKFGYHGDTRGLFAGATTAFAGERWSSLLAVSARKGREVENFGDDAGVGAGRTATNPQDTRGKSLLGKLVFAPDGNQRFRLTVEGNEDVTATDVLTSVNATTLSLAGEDSQTRARLSLAHEMDVIDRAFADALDWQVYRQDSETTQWTFEDRSNNTRREREFNFDQRVLGAMLTAHKGFDTGSVRHELTYGLEVARTDIRQKRDGLSINLATGAATPVVMPDVFPVRDFPVSRTTTTSLYLQDEMLFADGDFRLVPGLRVDRYELRPEADPIFIADNPGVPLSDVRETSVSPKLGAVWHFADRWSLFGGYARGFRSPPYNDVNLGFTNFAFGYTAIPNPDLRPETSDGYEAGLRYGGDALWLSLSAYQNDYEDFIESLRFVGFNDMGLIVFQSQNVDQARIRGAELKAGLDLGALADRLHGWRAHAAMSWQRGDDRVADEPLRSVDPARAVLGIGYEADAWGVELVGSFAQRKDRLAELSPGQPAFAPPGYGVLDLLVHWDFAPGATFNLGVFNLGDRKVWDWADVPGVAADSAVLDRYTRPGRHVALSLQVQW</sequence>
<gene>
    <name evidence="16" type="primary">phuR</name>
    <name evidence="16" type="ORF">GCM10011521_02400</name>
</gene>
<evidence type="ECO:0000256" key="3">
    <source>
        <dbReference type="ARBA" id="ARBA00022448"/>
    </source>
</evidence>
<dbReference type="EMBL" id="BMKC01000001">
    <property type="protein sequence ID" value="GGA67802.1"/>
    <property type="molecule type" value="Genomic_DNA"/>
</dbReference>
<evidence type="ECO:0000256" key="1">
    <source>
        <dbReference type="ARBA" id="ARBA00004571"/>
    </source>
</evidence>
<evidence type="ECO:0000259" key="15">
    <source>
        <dbReference type="Pfam" id="PF07715"/>
    </source>
</evidence>
<dbReference type="Pfam" id="PF07715">
    <property type="entry name" value="Plug"/>
    <property type="match status" value="1"/>
</dbReference>
<keyword evidence="5 11" id="KW-0812">Transmembrane</keyword>
<evidence type="ECO:0000256" key="11">
    <source>
        <dbReference type="PROSITE-ProRule" id="PRU01360"/>
    </source>
</evidence>
<dbReference type="InterPro" id="IPR010949">
    <property type="entry name" value="TonB_Hb/transfer/lactofer_rcpt"/>
</dbReference>
<feature type="signal peptide" evidence="13">
    <location>
        <begin position="1"/>
        <end position="20"/>
    </location>
</feature>
<evidence type="ECO:0000256" key="12">
    <source>
        <dbReference type="RuleBase" id="RU003357"/>
    </source>
</evidence>
<keyword evidence="3 11" id="KW-0813">Transport</keyword>
<accession>A0ABQ1HB57</accession>
<evidence type="ECO:0000256" key="7">
    <source>
        <dbReference type="ARBA" id="ARBA00023077"/>
    </source>
</evidence>
<dbReference type="Gene3D" id="2.170.130.10">
    <property type="entry name" value="TonB-dependent receptor, plug domain"/>
    <property type="match status" value="1"/>
</dbReference>
<evidence type="ECO:0000256" key="9">
    <source>
        <dbReference type="ARBA" id="ARBA00023170"/>
    </source>
</evidence>
<dbReference type="NCBIfam" id="TIGR01785">
    <property type="entry name" value="TonB-hemin"/>
    <property type="match status" value="1"/>
</dbReference>
<evidence type="ECO:0000256" key="13">
    <source>
        <dbReference type="SAM" id="SignalP"/>
    </source>
</evidence>
<dbReference type="CDD" id="cd01347">
    <property type="entry name" value="ligand_gated_channel"/>
    <property type="match status" value="1"/>
</dbReference>
<evidence type="ECO:0000313" key="16">
    <source>
        <dbReference type="EMBL" id="GGA67802.1"/>
    </source>
</evidence>
<comment type="caution">
    <text evidence="16">The sequence shown here is derived from an EMBL/GenBank/DDBJ whole genome shotgun (WGS) entry which is preliminary data.</text>
</comment>
<keyword evidence="7 12" id="KW-0798">TonB box</keyword>
<comment type="similarity">
    <text evidence="2">Belongs to the TonB-dependent receptor family. Hemoglobin/haptoglobin binding protein subfamily.</text>
</comment>
<keyword evidence="8 11" id="KW-0472">Membrane</keyword>
<protein>
    <submittedName>
        <fullName evidence="16">Sugar transporter</fullName>
    </submittedName>
</protein>
<comment type="subcellular location">
    <subcellularLocation>
        <location evidence="1 11">Cell outer membrane</location>
        <topology evidence="1 11">Multi-pass membrane protein</topology>
    </subcellularLocation>
</comment>
<dbReference type="Proteomes" id="UP000623419">
    <property type="component" value="Unassembled WGS sequence"/>
</dbReference>
<dbReference type="PANTHER" id="PTHR30069">
    <property type="entry name" value="TONB-DEPENDENT OUTER MEMBRANE RECEPTOR"/>
    <property type="match status" value="1"/>
</dbReference>
<keyword evidence="10 11" id="KW-0998">Cell outer membrane</keyword>
<dbReference type="PANTHER" id="PTHR30069:SF29">
    <property type="entry name" value="HEMOGLOBIN AND HEMOGLOBIN-HAPTOGLOBIN-BINDING PROTEIN 1-RELATED"/>
    <property type="match status" value="1"/>
</dbReference>
<dbReference type="Gene3D" id="2.40.170.20">
    <property type="entry name" value="TonB-dependent receptor, beta-barrel domain"/>
    <property type="match status" value="1"/>
</dbReference>
<evidence type="ECO:0000256" key="8">
    <source>
        <dbReference type="ARBA" id="ARBA00023136"/>
    </source>
</evidence>
<dbReference type="NCBIfam" id="TIGR01786">
    <property type="entry name" value="TonB-hemlactrns"/>
    <property type="match status" value="1"/>
</dbReference>
<dbReference type="InterPro" id="IPR011276">
    <property type="entry name" value="TonB_haem/Hb_rcpt"/>
</dbReference>
<evidence type="ECO:0000256" key="4">
    <source>
        <dbReference type="ARBA" id="ARBA00022452"/>
    </source>
</evidence>
<evidence type="ECO:0000256" key="10">
    <source>
        <dbReference type="ARBA" id="ARBA00023237"/>
    </source>
</evidence>
<feature type="domain" description="TonB-dependent receptor-like beta-barrel" evidence="14">
    <location>
        <begin position="250"/>
        <end position="692"/>
    </location>
</feature>
<organism evidence="16 17">
    <name type="scientific">Arenimonas soli</name>
    <dbReference type="NCBI Taxonomy" id="2269504"/>
    <lineage>
        <taxon>Bacteria</taxon>
        <taxon>Pseudomonadati</taxon>
        <taxon>Pseudomonadota</taxon>
        <taxon>Gammaproteobacteria</taxon>
        <taxon>Lysobacterales</taxon>
        <taxon>Lysobacteraceae</taxon>
        <taxon>Arenimonas</taxon>
    </lineage>
</organism>
<keyword evidence="9" id="KW-0675">Receptor</keyword>
<name>A0ABQ1HB57_9GAMM</name>
<dbReference type="PROSITE" id="PS52016">
    <property type="entry name" value="TONB_DEPENDENT_REC_3"/>
    <property type="match status" value="1"/>
</dbReference>
<keyword evidence="6 13" id="KW-0732">Signal</keyword>
<evidence type="ECO:0000256" key="6">
    <source>
        <dbReference type="ARBA" id="ARBA00022729"/>
    </source>
</evidence>
<evidence type="ECO:0000256" key="5">
    <source>
        <dbReference type="ARBA" id="ARBA00022692"/>
    </source>
</evidence>
<proteinExistence type="inferred from homology"/>
<reference evidence="17" key="1">
    <citation type="journal article" date="2019" name="Int. J. Syst. Evol. Microbiol.">
        <title>The Global Catalogue of Microorganisms (GCM) 10K type strain sequencing project: providing services to taxonomists for standard genome sequencing and annotation.</title>
        <authorList>
            <consortium name="The Broad Institute Genomics Platform"/>
            <consortium name="The Broad Institute Genome Sequencing Center for Infectious Disease"/>
            <person name="Wu L."/>
            <person name="Ma J."/>
        </authorList>
    </citation>
    <scope>NUCLEOTIDE SEQUENCE [LARGE SCALE GENOMIC DNA]</scope>
    <source>
        <strain evidence="17">CGMCC 1.15905</strain>
    </source>
</reference>
<dbReference type="InterPro" id="IPR000531">
    <property type="entry name" value="Beta-barrel_TonB"/>
</dbReference>
<feature type="chain" id="PRO_5047281199" evidence="13">
    <location>
        <begin position="21"/>
        <end position="731"/>
    </location>
</feature>